<evidence type="ECO:0000256" key="11">
    <source>
        <dbReference type="ARBA" id="ARBA00048996"/>
    </source>
</evidence>
<feature type="binding site" evidence="12">
    <location>
        <position position="126"/>
    </location>
    <ligand>
        <name>substrate</name>
    </ligand>
</feature>
<comment type="subcellular location">
    <subcellularLocation>
        <location evidence="2 12">Cytoplasm</location>
    </subcellularLocation>
</comment>
<feature type="domain" description="Dihydroorotate dehydrogenase catalytic" evidence="13">
    <location>
        <begin position="4"/>
        <end position="285"/>
    </location>
</feature>
<feature type="binding site" evidence="12">
    <location>
        <begin position="242"/>
        <end position="243"/>
    </location>
    <ligand>
        <name>FMN</name>
        <dbReference type="ChEBI" id="CHEBI:58210"/>
    </ligand>
</feature>
<dbReference type="FunFam" id="3.20.20.70:FF:000027">
    <property type="entry name" value="Dihydropyrimidine dehydrogenase [NADP(+)]"/>
    <property type="match status" value="1"/>
</dbReference>
<evidence type="ECO:0000256" key="1">
    <source>
        <dbReference type="ARBA" id="ARBA00003616"/>
    </source>
</evidence>
<feature type="binding site" evidence="12">
    <location>
        <position position="21"/>
    </location>
    <ligand>
        <name>FMN</name>
        <dbReference type="ChEBI" id="CHEBI:58210"/>
    </ligand>
</feature>
<dbReference type="InterPro" id="IPR001295">
    <property type="entry name" value="Dihydroorotate_DH_CS"/>
</dbReference>
<feature type="binding site" evidence="12">
    <location>
        <begin position="45"/>
        <end position="46"/>
    </location>
    <ligand>
        <name>FMN</name>
        <dbReference type="ChEBI" id="CHEBI:58210"/>
    </ligand>
</feature>
<name>A0A1H9YI77_9FIRM</name>
<evidence type="ECO:0000256" key="6">
    <source>
        <dbReference type="ARBA" id="ARBA00022630"/>
    </source>
</evidence>
<evidence type="ECO:0000256" key="2">
    <source>
        <dbReference type="ARBA" id="ARBA00004496"/>
    </source>
</evidence>
<accession>A0A1H9YI77</accession>
<comment type="cofactor">
    <cofactor evidence="12">
        <name>FMN</name>
        <dbReference type="ChEBI" id="CHEBI:58210"/>
    </cofactor>
    <text evidence="12">Binds 1 FMN per subunit.</text>
</comment>
<evidence type="ECO:0000256" key="3">
    <source>
        <dbReference type="ARBA" id="ARBA00004715"/>
    </source>
</evidence>
<feature type="binding site" evidence="12">
    <location>
        <position position="126"/>
    </location>
    <ligand>
        <name>FMN</name>
        <dbReference type="ChEBI" id="CHEBI:58210"/>
    </ligand>
</feature>
<dbReference type="InterPro" id="IPR012135">
    <property type="entry name" value="Dihydroorotate_DH_1_2"/>
</dbReference>
<keyword evidence="15" id="KW-1185">Reference proteome</keyword>
<feature type="binding site" evidence="12">
    <location>
        <position position="190"/>
    </location>
    <ligand>
        <name>FMN</name>
        <dbReference type="ChEBI" id="CHEBI:58210"/>
    </ligand>
</feature>
<dbReference type="NCBIfam" id="NF005574">
    <property type="entry name" value="PRK07259.1"/>
    <property type="match status" value="1"/>
</dbReference>
<feature type="binding site" evidence="12">
    <location>
        <position position="164"/>
    </location>
    <ligand>
        <name>FMN</name>
        <dbReference type="ChEBI" id="CHEBI:58210"/>
    </ligand>
</feature>
<dbReference type="EMBL" id="FOIF01000003">
    <property type="protein sequence ID" value="SES68764.1"/>
    <property type="molecule type" value="Genomic_DNA"/>
</dbReference>
<dbReference type="EC" id="1.3.-.-" evidence="12"/>
<comment type="function">
    <text evidence="1">Catalyzes the conversion of dihydroorotate to orotate with NAD(+) as electron acceptor.</text>
</comment>
<sequence length="305" mass="32963">MVDLSVEIFGLKLKNPVTVASGTYGFGEVYEKLYSPEELGAITTKGLTLEKREGNKGVRCVETASGMLNSVGLQNPGIDFFIKEHLPKLKKRGITVFVNIAGKTLEEFKELAIKLDKTEVDLLELNLSCPNVKEGGVAFGISPKKVGEITREVKKLTKKPVVVKLSPNVTNIVEIAKEGEYNGADGLTLINTLQGMAIDINSKRPILGNVYGGLSGPAIKPVALRMVYDVFKNVKIPIIGMGGIVTYSDAVEFILAGATMVGIGTGNFIDPLAPVKIIDGLQKYMEEHSFNKIEEMVGLAHKERG</sequence>
<evidence type="ECO:0000256" key="8">
    <source>
        <dbReference type="ARBA" id="ARBA00022975"/>
    </source>
</evidence>
<evidence type="ECO:0000256" key="4">
    <source>
        <dbReference type="ARBA" id="ARBA00008008"/>
    </source>
</evidence>
<feature type="binding site" evidence="12">
    <location>
        <begin position="264"/>
        <end position="265"/>
    </location>
    <ligand>
        <name>FMN</name>
        <dbReference type="ChEBI" id="CHEBI:58210"/>
    </ligand>
</feature>
<organism evidence="14 15">
    <name type="scientific">Anaerobranca gottschalkii DSM 13577</name>
    <dbReference type="NCBI Taxonomy" id="1120990"/>
    <lineage>
        <taxon>Bacteria</taxon>
        <taxon>Bacillati</taxon>
        <taxon>Bacillota</taxon>
        <taxon>Clostridia</taxon>
        <taxon>Eubacteriales</taxon>
        <taxon>Proteinivoracaceae</taxon>
        <taxon>Anaerobranca</taxon>
    </lineage>
</organism>
<dbReference type="Proteomes" id="UP000243819">
    <property type="component" value="Unassembled WGS sequence"/>
</dbReference>
<comment type="similarity">
    <text evidence="4 12">Belongs to the dihydroorotate dehydrogenase family. Type 1 subfamily.</text>
</comment>
<evidence type="ECO:0000313" key="14">
    <source>
        <dbReference type="EMBL" id="SES68764.1"/>
    </source>
</evidence>
<keyword evidence="9 12" id="KW-0560">Oxidoreductase</keyword>
<dbReference type="GO" id="GO:0005737">
    <property type="term" value="C:cytoplasm"/>
    <property type="evidence" value="ECO:0007669"/>
    <property type="project" value="UniProtKB-SubCell"/>
</dbReference>
<feature type="binding site" evidence="12">
    <location>
        <begin position="69"/>
        <end position="73"/>
    </location>
    <ligand>
        <name>substrate</name>
    </ligand>
</feature>
<evidence type="ECO:0000256" key="5">
    <source>
        <dbReference type="ARBA" id="ARBA00022490"/>
    </source>
</evidence>
<evidence type="ECO:0000259" key="13">
    <source>
        <dbReference type="Pfam" id="PF01180"/>
    </source>
</evidence>
<feature type="active site" description="Nucleophile" evidence="12">
    <location>
        <position position="129"/>
    </location>
</feature>
<comment type="pathway">
    <text evidence="3">Pyrimidine metabolism; UMP biosynthesis via de novo pathway; orotate from (S)-dihydroorotate (NAD(+) route): step 1/1.</text>
</comment>
<dbReference type="InterPro" id="IPR013785">
    <property type="entry name" value="Aldolase_TIM"/>
</dbReference>
<dbReference type="InterPro" id="IPR050074">
    <property type="entry name" value="DHO_dehydrogenase"/>
</dbReference>
<proteinExistence type="inferred from homology"/>
<dbReference type="InterPro" id="IPR024920">
    <property type="entry name" value="Dihydroorotate_DH_1"/>
</dbReference>
<dbReference type="PANTHER" id="PTHR48109">
    <property type="entry name" value="DIHYDROOROTATE DEHYDROGENASE (QUINONE), MITOCHONDRIAL-RELATED"/>
    <property type="match status" value="1"/>
</dbReference>
<comment type="catalytic activity">
    <reaction evidence="11">
        <text>(S)-dihydroorotate + NAD(+) = orotate + NADH + H(+)</text>
        <dbReference type="Rhea" id="RHEA:13513"/>
        <dbReference type="ChEBI" id="CHEBI:15378"/>
        <dbReference type="ChEBI" id="CHEBI:30839"/>
        <dbReference type="ChEBI" id="CHEBI:30864"/>
        <dbReference type="ChEBI" id="CHEBI:57540"/>
        <dbReference type="ChEBI" id="CHEBI:57945"/>
        <dbReference type="EC" id="1.3.1.14"/>
    </reaction>
</comment>
<feature type="binding site" evidence="12">
    <location>
        <begin position="191"/>
        <end position="192"/>
    </location>
    <ligand>
        <name>substrate</name>
    </ligand>
</feature>
<dbReference type="CDD" id="cd04740">
    <property type="entry name" value="DHOD_1B_like"/>
    <property type="match status" value="1"/>
</dbReference>
<dbReference type="InterPro" id="IPR049622">
    <property type="entry name" value="Dihydroorotate_DH_I"/>
</dbReference>
<dbReference type="GO" id="GO:0006207">
    <property type="term" value="P:'de novo' pyrimidine nucleobase biosynthetic process"/>
    <property type="evidence" value="ECO:0007669"/>
    <property type="project" value="InterPro"/>
</dbReference>
<dbReference type="InterPro" id="IPR005720">
    <property type="entry name" value="Dihydroorotate_DH_cat"/>
</dbReference>
<dbReference type="PANTHER" id="PTHR48109:SF1">
    <property type="entry name" value="DIHYDROOROTATE DEHYDROGENASE (FUMARATE)"/>
    <property type="match status" value="1"/>
</dbReference>
<dbReference type="PIRSF" id="PIRSF000164">
    <property type="entry name" value="DHO_oxidase"/>
    <property type="match status" value="1"/>
</dbReference>
<dbReference type="GO" id="GO:0044205">
    <property type="term" value="P:'de novo' UMP biosynthetic process"/>
    <property type="evidence" value="ECO:0007669"/>
    <property type="project" value="UniProtKB-UniRule"/>
</dbReference>
<dbReference type="STRING" id="1120990.SAMN03080614_100347"/>
<feature type="binding site" evidence="12">
    <location>
        <position position="99"/>
    </location>
    <ligand>
        <name>FMN</name>
        <dbReference type="ChEBI" id="CHEBI:58210"/>
    </ligand>
</feature>
<dbReference type="OrthoDB" id="9794954at2"/>
<keyword evidence="7 12" id="KW-0288">FMN</keyword>
<evidence type="ECO:0000313" key="15">
    <source>
        <dbReference type="Proteomes" id="UP000243819"/>
    </source>
</evidence>
<keyword evidence="5 12" id="KW-0963">Cytoplasm</keyword>
<dbReference type="HAMAP" id="MF_00224">
    <property type="entry name" value="DHO_dh_type1"/>
    <property type="match status" value="1"/>
</dbReference>
<keyword evidence="6 12" id="KW-0285">Flavoprotein</keyword>
<gene>
    <name evidence="12" type="primary">pyrD</name>
    <name evidence="14" type="ORF">SAMN03080614_100347</name>
</gene>
<evidence type="ECO:0000256" key="9">
    <source>
        <dbReference type="ARBA" id="ARBA00023002"/>
    </source>
</evidence>
<dbReference type="InterPro" id="IPR033888">
    <property type="entry name" value="DHOD_1B"/>
</dbReference>
<dbReference type="Pfam" id="PF01180">
    <property type="entry name" value="DHO_dh"/>
    <property type="match status" value="1"/>
</dbReference>
<dbReference type="AlphaFoldDB" id="A0A1H9YI77"/>
<keyword evidence="8 12" id="KW-0665">Pyrimidine biosynthesis</keyword>
<dbReference type="SUPFAM" id="SSF51395">
    <property type="entry name" value="FMN-linked oxidoreductases"/>
    <property type="match status" value="1"/>
</dbReference>
<reference evidence="15" key="1">
    <citation type="submission" date="2016-10" db="EMBL/GenBank/DDBJ databases">
        <authorList>
            <person name="Varghese N."/>
            <person name="Submissions S."/>
        </authorList>
    </citation>
    <scope>NUCLEOTIDE SEQUENCE [LARGE SCALE GENOMIC DNA]</scope>
    <source>
        <strain evidence="15">DSM 13577</strain>
    </source>
</reference>
<keyword evidence="10" id="KW-0520">NAD</keyword>
<dbReference type="Gene3D" id="3.20.20.70">
    <property type="entry name" value="Aldolase class I"/>
    <property type="match status" value="1"/>
</dbReference>
<dbReference type="GO" id="GO:0004589">
    <property type="term" value="F:dihydroorotate dehydrogenase (NAD+) activity"/>
    <property type="evidence" value="ECO:0007669"/>
    <property type="project" value="UniProtKB-EC"/>
</dbReference>
<dbReference type="RefSeq" id="WP_091348470.1">
    <property type="nucleotide sequence ID" value="NZ_FOIF01000003.1"/>
</dbReference>
<evidence type="ECO:0000256" key="10">
    <source>
        <dbReference type="ARBA" id="ARBA00023027"/>
    </source>
</evidence>
<dbReference type="UniPathway" id="UPA00070"/>
<feature type="binding site" evidence="12">
    <location>
        <position position="216"/>
    </location>
    <ligand>
        <name>FMN</name>
        <dbReference type="ChEBI" id="CHEBI:58210"/>
    </ligand>
</feature>
<dbReference type="PROSITE" id="PS00912">
    <property type="entry name" value="DHODEHASE_2"/>
    <property type="match status" value="1"/>
</dbReference>
<protein>
    <recommendedName>
        <fullName evidence="12">Dihydroorotate dehydrogenase</fullName>
        <shortName evidence="12">DHOD</shortName>
        <shortName evidence="12">DHODase</shortName>
        <shortName evidence="12">DHOdehase</shortName>
        <ecNumber evidence="12">1.3.-.-</ecNumber>
    </recommendedName>
</protein>
<dbReference type="NCBIfam" id="TIGR01037">
    <property type="entry name" value="pyrD_sub1_fam"/>
    <property type="match status" value="1"/>
</dbReference>
<feature type="binding site" evidence="12">
    <location>
        <position position="45"/>
    </location>
    <ligand>
        <name>substrate</name>
    </ligand>
</feature>
<comment type="catalytic activity">
    <reaction evidence="12">
        <text>(S)-dihydroorotate + A = orotate + AH2</text>
        <dbReference type="Rhea" id="RHEA:18073"/>
        <dbReference type="ChEBI" id="CHEBI:13193"/>
        <dbReference type="ChEBI" id="CHEBI:17499"/>
        <dbReference type="ChEBI" id="CHEBI:30839"/>
        <dbReference type="ChEBI" id="CHEBI:30864"/>
    </reaction>
</comment>
<evidence type="ECO:0000256" key="7">
    <source>
        <dbReference type="ARBA" id="ARBA00022643"/>
    </source>
</evidence>
<evidence type="ECO:0000256" key="12">
    <source>
        <dbReference type="HAMAP-Rule" id="MF_00224"/>
    </source>
</evidence>